<accession>A0A6V7HC60</accession>
<gene>
    <name evidence="1" type="ORF">MHI_LOCUS672364</name>
</gene>
<dbReference type="OrthoDB" id="10469387at2759"/>
<dbReference type="AlphaFoldDB" id="A0A6V7HC60"/>
<protein>
    <submittedName>
        <fullName evidence="1">Uncharacterized protein</fullName>
    </submittedName>
</protein>
<evidence type="ECO:0000313" key="2">
    <source>
        <dbReference type="Proteomes" id="UP000752696"/>
    </source>
</evidence>
<proteinExistence type="predicted"/>
<dbReference type="EMBL" id="CAJDYZ010009553">
    <property type="protein sequence ID" value="CAD1476751.1"/>
    <property type="molecule type" value="Genomic_DNA"/>
</dbReference>
<name>A0A6V7HC60_9HYME</name>
<feature type="non-terminal residue" evidence="1">
    <location>
        <position position="1"/>
    </location>
</feature>
<reference evidence="1" key="1">
    <citation type="submission" date="2020-07" db="EMBL/GenBank/DDBJ databases">
        <authorList>
            <person name="Nazaruddin N."/>
        </authorList>
    </citation>
    <scope>NUCLEOTIDE SEQUENCE</scope>
</reference>
<comment type="caution">
    <text evidence="1">The sequence shown here is derived from an EMBL/GenBank/DDBJ whole genome shotgun (WGS) entry which is preliminary data.</text>
</comment>
<sequence length="83" mass="9499">TFLDVTEEDEIPINLGVDPGDIFCNADDEARRRLHPFAGQELRRRSTLPRWSALRDVTAFVQRGYLRHRSGAHVWQVVNAAVL</sequence>
<organism evidence="1 2">
    <name type="scientific">Heterotrigona itama</name>
    <dbReference type="NCBI Taxonomy" id="395501"/>
    <lineage>
        <taxon>Eukaryota</taxon>
        <taxon>Metazoa</taxon>
        <taxon>Ecdysozoa</taxon>
        <taxon>Arthropoda</taxon>
        <taxon>Hexapoda</taxon>
        <taxon>Insecta</taxon>
        <taxon>Pterygota</taxon>
        <taxon>Neoptera</taxon>
        <taxon>Endopterygota</taxon>
        <taxon>Hymenoptera</taxon>
        <taxon>Apocrita</taxon>
        <taxon>Aculeata</taxon>
        <taxon>Apoidea</taxon>
        <taxon>Anthophila</taxon>
        <taxon>Apidae</taxon>
        <taxon>Heterotrigona</taxon>
    </lineage>
</organism>
<keyword evidence="2" id="KW-1185">Reference proteome</keyword>
<evidence type="ECO:0000313" key="1">
    <source>
        <dbReference type="EMBL" id="CAD1476751.1"/>
    </source>
</evidence>
<dbReference type="Proteomes" id="UP000752696">
    <property type="component" value="Unassembled WGS sequence"/>
</dbReference>